<name>A0A2S7K9L6_9PROT</name>
<evidence type="ECO:0000313" key="3">
    <source>
        <dbReference type="Proteomes" id="UP000239504"/>
    </source>
</evidence>
<dbReference type="AlphaFoldDB" id="A0A2S7K9L6"/>
<proteinExistence type="predicted"/>
<protein>
    <submittedName>
        <fullName evidence="2">Uncharacterized protein</fullName>
    </submittedName>
</protein>
<evidence type="ECO:0000256" key="1">
    <source>
        <dbReference type="SAM" id="Phobius"/>
    </source>
</evidence>
<sequence>MLVAVAIAAAMVIFGGGKNRVDTVIALFHPLFTAAFIFLLLWFGLANLFLESWRRRKSNDYKDNQD</sequence>
<keyword evidence="1" id="KW-1133">Transmembrane helix</keyword>
<organism evidence="2 3">
    <name type="scientific">Hyphococcus luteus</name>
    <dbReference type="NCBI Taxonomy" id="2058213"/>
    <lineage>
        <taxon>Bacteria</taxon>
        <taxon>Pseudomonadati</taxon>
        <taxon>Pseudomonadota</taxon>
        <taxon>Alphaproteobacteria</taxon>
        <taxon>Parvularculales</taxon>
        <taxon>Parvularculaceae</taxon>
        <taxon>Hyphococcus</taxon>
    </lineage>
</organism>
<keyword evidence="1" id="KW-0812">Transmembrane</keyword>
<comment type="caution">
    <text evidence="2">The sequence shown here is derived from an EMBL/GenBank/DDBJ whole genome shotgun (WGS) entry which is preliminary data.</text>
</comment>
<accession>A0A2S7K9L6</accession>
<keyword evidence="1" id="KW-0472">Membrane</keyword>
<reference evidence="2 3" key="1">
    <citation type="submission" date="2017-12" db="EMBL/GenBank/DDBJ databases">
        <authorList>
            <person name="Hurst M.R.H."/>
        </authorList>
    </citation>
    <scope>NUCLEOTIDE SEQUENCE [LARGE SCALE GENOMIC DNA]</scope>
    <source>
        <strain evidence="2 3">SY-3-19</strain>
    </source>
</reference>
<dbReference type="EMBL" id="PJCH01000003">
    <property type="protein sequence ID" value="PQA89178.1"/>
    <property type="molecule type" value="Genomic_DNA"/>
</dbReference>
<evidence type="ECO:0000313" key="2">
    <source>
        <dbReference type="EMBL" id="PQA89178.1"/>
    </source>
</evidence>
<feature type="transmembrane region" description="Helical" evidence="1">
    <location>
        <begin position="27"/>
        <end position="50"/>
    </location>
</feature>
<dbReference type="Proteomes" id="UP000239504">
    <property type="component" value="Unassembled WGS sequence"/>
</dbReference>
<gene>
    <name evidence="2" type="ORF">CW354_04325</name>
</gene>
<keyword evidence="3" id="KW-1185">Reference proteome</keyword>